<sequence length="83" mass="9455">MSYTDDTSLIDSHVSPIWIIQIGEHCLSRITVVLRRISILEERQVPDPLEVAVWWNGSFWEYNSLPSTPATSEDEMSDSDSSD</sequence>
<protein>
    <recommendedName>
        <fullName evidence="1">Non-structural protein 3b</fullName>
    </recommendedName>
    <alternativeName>
        <fullName evidence="2">Accessory protein 3b</fullName>
    </alternativeName>
</protein>
<evidence type="ECO:0000313" key="3">
    <source>
        <dbReference type="EMBL" id="XDG24688.1"/>
    </source>
</evidence>
<name>A0AB39AGG8_9NIDO</name>
<evidence type="ECO:0000256" key="1">
    <source>
        <dbReference type="ARBA" id="ARBA00019811"/>
    </source>
</evidence>
<reference evidence="3" key="1">
    <citation type="submission" date="2024-05" db="EMBL/GenBank/DDBJ databases">
        <title>Avian Migration-Mediated Cross-Species Transmission and Recombination Shaping the Diversity of Gammacoronaviruses and Deltacoronaviruses.</title>
        <authorList>
            <person name="Han Y."/>
            <person name="Xu P."/>
            <person name="Xu Y."/>
            <person name="Wang Y."/>
            <person name="Hu J."/>
            <person name="Ma M."/>
            <person name="Li Z."/>
            <person name="Bo S."/>
            <person name="Zhao C."/>
            <person name="Ji L."/>
            <person name="Yuan Y."/>
            <person name="Zhao W."/>
            <person name="Wang J."/>
            <person name="Jin Q."/>
            <person name="Wu Z."/>
            <person name="He G."/>
        </authorList>
    </citation>
    <scope>NUCLEOTIDE SEQUENCE</scope>
    <source>
        <strain evidence="3">AvAz-DeltaCoV/SH20-SH65</strain>
    </source>
</reference>
<proteinExistence type="predicted"/>
<dbReference type="EMBL" id="PP845501">
    <property type="protein sequence ID" value="XDG24688.1"/>
    <property type="molecule type" value="Genomic_RNA"/>
</dbReference>
<dbReference type="InterPro" id="IPR005295">
    <property type="entry name" value="IBV_3B"/>
</dbReference>
<evidence type="ECO:0000256" key="2">
    <source>
        <dbReference type="ARBA" id="ARBA00030002"/>
    </source>
</evidence>
<organism evidence="3">
    <name type="scientific">Bird deltacoronavirus AnasCN24</name>
    <dbReference type="NCBI Taxonomy" id="3237947"/>
    <lineage>
        <taxon>Viruses</taxon>
        <taxon>Riboviria</taxon>
        <taxon>Orthornavirae</taxon>
        <taxon>Pisuviricota</taxon>
        <taxon>Pisoniviricetes</taxon>
        <taxon>Nidovirales</taxon>
        <taxon>Cornidovirineae</taxon>
        <taxon>Coronaviridae</taxon>
        <taxon>Orthocoronavirinae</taxon>
        <taxon>Deltacoronavirus</taxon>
    </lineage>
</organism>
<dbReference type="Pfam" id="PF03622">
    <property type="entry name" value="IBV_3B"/>
    <property type="match status" value="1"/>
</dbReference>
<accession>A0AB39AGG8</accession>